<organism evidence="2 3">
    <name type="scientific">Dinoroseobacter shibae (strain DSM 16493 / NCIMB 14021 / DFL 12)</name>
    <dbReference type="NCBI Taxonomy" id="398580"/>
    <lineage>
        <taxon>Bacteria</taxon>
        <taxon>Pseudomonadati</taxon>
        <taxon>Pseudomonadota</taxon>
        <taxon>Alphaproteobacteria</taxon>
        <taxon>Rhodobacterales</taxon>
        <taxon>Roseobacteraceae</taxon>
        <taxon>Dinoroseobacter</taxon>
    </lineage>
</organism>
<keyword evidence="1" id="KW-0812">Transmembrane</keyword>
<evidence type="ECO:0000313" key="2">
    <source>
        <dbReference type="EMBL" id="ABV92828.1"/>
    </source>
</evidence>
<dbReference type="KEGG" id="dsh:Dshi_1086"/>
<accession>A8LSL4</accession>
<sequence length="142" mass="15755">MDSSRRYILLSVIILCAALPAIGAFLLYFVTQNPTLRPLGLTKEQLVEFEGDAEALAIRVTVDWGRDQVPEARKAELRALIADRLIIYTDDFAITMRDVPGDRVGVTFKVGANEYGPMAPEQMMDGIIPSLIALDMTKKARE</sequence>
<evidence type="ECO:0000256" key="1">
    <source>
        <dbReference type="SAM" id="Phobius"/>
    </source>
</evidence>
<dbReference type="AlphaFoldDB" id="A8LSL4"/>
<reference evidence="3" key="1">
    <citation type="journal article" date="2010" name="ISME J.">
        <title>The complete genome sequence of the algal symbiont Dinoroseobacter shibae: a hitchhiker's guide to life in the sea.</title>
        <authorList>
            <person name="Wagner-Dobler I."/>
            <person name="Ballhausen B."/>
            <person name="Berger M."/>
            <person name="Brinkhoff T."/>
            <person name="Buchholz I."/>
            <person name="Bunk B."/>
            <person name="Cypionka H."/>
            <person name="Daniel R."/>
            <person name="Drepper T."/>
            <person name="Gerdts G."/>
            <person name="Hahnke S."/>
            <person name="Han C."/>
            <person name="Jahn D."/>
            <person name="Kalhoefer D."/>
            <person name="Kiss H."/>
            <person name="Klenk H.P."/>
            <person name="Kyrpides N."/>
            <person name="Liebl W."/>
            <person name="Liesegang H."/>
            <person name="Meincke L."/>
            <person name="Pati A."/>
            <person name="Petersen J."/>
            <person name="Piekarski T."/>
            <person name="Pommerenke C."/>
            <person name="Pradella S."/>
            <person name="Pukall R."/>
            <person name="Rabus R."/>
            <person name="Stackebrandt E."/>
            <person name="Thole S."/>
            <person name="Thompson L."/>
            <person name="Tielen P."/>
            <person name="Tomasch J."/>
            <person name="von Jan M."/>
            <person name="Wanphrut N."/>
            <person name="Wichels A."/>
            <person name="Zech H."/>
            <person name="Simon M."/>
        </authorList>
    </citation>
    <scope>NUCLEOTIDE SEQUENCE [LARGE SCALE GENOMIC DNA]</scope>
    <source>
        <strain evidence="3">DSM 16493 / NCIMB 14021 / DFL 12</strain>
    </source>
</reference>
<keyword evidence="1" id="KW-1133">Transmembrane helix</keyword>
<evidence type="ECO:0000313" key="3">
    <source>
        <dbReference type="Proteomes" id="UP000006833"/>
    </source>
</evidence>
<keyword evidence="1" id="KW-0472">Membrane</keyword>
<dbReference type="Proteomes" id="UP000006833">
    <property type="component" value="Chromosome"/>
</dbReference>
<dbReference type="RefSeq" id="WP_012177759.1">
    <property type="nucleotide sequence ID" value="NC_009952.1"/>
</dbReference>
<feature type="transmembrane region" description="Helical" evidence="1">
    <location>
        <begin position="7"/>
        <end position="30"/>
    </location>
</feature>
<proteinExistence type="predicted"/>
<protein>
    <submittedName>
        <fullName evidence="2">Uncharacterized protein</fullName>
    </submittedName>
</protein>
<gene>
    <name evidence="2" type="ordered locus">Dshi_1086</name>
</gene>
<keyword evidence="3" id="KW-1185">Reference proteome</keyword>
<dbReference type="STRING" id="398580.Dshi_1086"/>
<dbReference type="EMBL" id="CP000830">
    <property type="protein sequence ID" value="ABV92828.1"/>
    <property type="molecule type" value="Genomic_DNA"/>
</dbReference>
<dbReference type="HOGENOM" id="CLU_1841951_0_0_5"/>
<name>A8LSL4_DINSH</name>